<keyword evidence="3" id="KW-1185">Reference proteome</keyword>
<comment type="caution">
    <text evidence="2">The sequence shown here is derived from an EMBL/GenBank/DDBJ whole genome shotgun (WGS) entry which is preliminary data.</text>
</comment>
<keyword evidence="1" id="KW-1133">Transmembrane helix</keyword>
<keyword evidence="1" id="KW-0812">Transmembrane</keyword>
<feature type="transmembrane region" description="Helical" evidence="1">
    <location>
        <begin position="231"/>
        <end position="251"/>
    </location>
</feature>
<feature type="transmembrane region" description="Helical" evidence="1">
    <location>
        <begin position="447"/>
        <end position="469"/>
    </location>
</feature>
<evidence type="ECO:0000256" key="1">
    <source>
        <dbReference type="SAM" id="Phobius"/>
    </source>
</evidence>
<organism evidence="2 3">
    <name type="scientific">Microbacterium saccharophilum</name>
    <dbReference type="NCBI Taxonomy" id="1213358"/>
    <lineage>
        <taxon>Bacteria</taxon>
        <taxon>Bacillati</taxon>
        <taxon>Actinomycetota</taxon>
        <taxon>Actinomycetes</taxon>
        <taxon>Micrococcales</taxon>
        <taxon>Microbacteriaceae</taxon>
        <taxon>Microbacterium</taxon>
    </lineage>
</organism>
<feature type="transmembrane region" description="Helical" evidence="1">
    <location>
        <begin position="138"/>
        <end position="162"/>
    </location>
</feature>
<feature type="transmembrane region" description="Helical" evidence="1">
    <location>
        <begin position="372"/>
        <end position="391"/>
    </location>
</feature>
<feature type="transmembrane region" description="Helical" evidence="1">
    <location>
        <begin position="102"/>
        <end position="126"/>
    </location>
</feature>
<sequence>MAAHVLRLRFDLLLGAFRGDARHVARTVLGAAAFLAIVAVGCAGILALRGASDDVARAVTVLGGAAVTLGFLIAPLVTGLADPLDPRRFAVLGADPLRLAGTILLASLISVPVLALAALGACLVVLWNAHGVPAGTGILAVVLGGVICVLFGKVSAALAGLVLRPRRSRELTGLFLVAVLVVVVPIVGYLASRQWRGRVPAPVERAVDILAVTPFGAAPAVPALAVDDAHLAPLAVAAVTALVLAGLWFWLVRHLLTTTPRPRSTRVRGGLGWFAFLPGTPAGAVAARSLTYWSRDARYIVNVVVVPIAALITVVPLLLVGVPVEVVALVPVPLMALFFGWLAHNDLAYDSSALWMHLAGAVRGAADRVGRLVPVSLVAVPLLAVAILLSVRLHGNPEILPAMVGVCTSLFLCGLGLSSISSAAAPYPVSSPGDSPFQQPQRTGGGLAQGLVLVGAMILSAPALWFAWLALTDDPTHAQTALWAGVGVGVFVLTVGILLGGWIFDRGSGRLMEFAESV</sequence>
<evidence type="ECO:0000313" key="2">
    <source>
        <dbReference type="EMBL" id="TXK14134.1"/>
    </source>
</evidence>
<name>A0A5C8I840_9MICO</name>
<dbReference type="OrthoDB" id="3261041at2"/>
<proteinExistence type="predicted"/>
<feature type="transmembrane region" description="Helical" evidence="1">
    <location>
        <begin position="326"/>
        <end position="344"/>
    </location>
</feature>
<feature type="transmembrane region" description="Helical" evidence="1">
    <location>
        <begin position="403"/>
        <end position="427"/>
    </location>
</feature>
<feature type="transmembrane region" description="Helical" evidence="1">
    <location>
        <begin position="299"/>
        <end position="319"/>
    </location>
</feature>
<feature type="transmembrane region" description="Helical" evidence="1">
    <location>
        <begin position="481"/>
        <end position="504"/>
    </location>
</feature>
<keyword evidence="1" id="KW-0472">Membrane</keyword>
<reference evidence="2 3" key="1">
    <citation type="submission" date="2019-08" db="EMBL/GenBank/DDBJ databases">
        <authorList>
            <person name="Dong K."/>
        </authorList>
    </citation>
    <scope>NUCLEOTIDE SEQUENCE [LARGE SCALE GENOMIC DNA]</scope>
    <source>
        <strain evidence="2 3">K-1</strain>
    </source>
</reference>
<dbReference type="AlphaFoldDB" id="A0A5C8I840"/>
<accession>A0A5C8I840</accession>
<dbReference type="EMBL" id="VRSX01000002">
    <property type="protein sequence ID" value="TXK14134.1"/>
    <property type="molecule type" value="Genomic_DNA"/>
</dbReference>
<feature type="transmembrane region" description="Helical" evidence="1">
    <location>
        <begin position="28"/>
        <end position="48"/>
    </location>
</feature>
<dbReference type="Proteomes" id="UP000321949">
    <property type="component" value="Unassembled WGS sequence"/>
</dbReference>
<feature type="transmembrane region" description="Helical" evidence="1">
    <location>
        <begin position="271"/>
        <end position="293"/>
    </location>
</feature>
<protein>
    <submittedName>
        <fullName evidence="2">Uncharacterized protein</fullName>
    </submittedName>
</protein>
<feature type="transmembrane region" description="Helical" evidence="1">
    <location>
        <begin position="174"/>
        <end position="192"/>
    </location>
</feature>
<dbReference type="RefSeq" id="WP_147049315.1">
    <property type="nucleotide sequence ID" value="NZ_BKAH01000001.1"/>
</dbReference>
<feature type="transmembrane region" description="Helical" evidence="1">
    <location>
        <begin position="60"/>
        <end position="81"/>
    </location>
</feature>
<gene>
    <name evidence="2" type="ORF">FVP74_05970</name>
</gene>
<evidence type="ECO:0000313" key="3">
    <source>
        <dbReference type="Proteomes" id="UP000321949"/>
    </source>
</evidence>